<accession>A0A2A2SGA9</accession>
<sequence length="965" mass="105107">MMGERGYPVQTSRAPLPPPGTEVERHLRALDGRDCPLGSMREWPPALRSALQLILPADVQMSLFWGPDHVSFYNDAYAPVIGDKHPRALGRPAREGWAEMWDDLEPMLEQVRATGDTLSEKNRAFYVERRGGAGEIAYFDYSFSPVRDERGEVAGVLCVTAETTDRVRAARSVAEERARLAEMFDQSPGFMAVLRQPGHVIELANETFMEMVGRRDVVGLSFTDLLPLQERDAARAFLDEVAATRRPFRGQGVRAALMRDRFVDLVVQPVADRNGAIGALFVDGNDVTDRVRAEERLLLSTESLRLATEAAELGIWDVDLQADQLTWSERTKAHFGISPGVAVSMDDFYAGLHPDDLQATAEAFEAAIDPERRAPYDVEYRTLGAEDGLTRWVAARGRALFDETGTPLRAVGTTLDITARKGAEELLRETESRFRSLADTVPALMWVIDENGLPLFANRWFLTLFGWTEDEVRARGLITIIHPDDRDRELLRRAEAFAAREPWSHEVRVVDKTGETRWLRTEARPRFIGGRFAGYVGVGIEVTDAHLAAEALESRVAARTAELAEANNRLTAQIGERERVEQTLHQMQRLEAVGQLTSGVAHDFNNLLTVVVGNTGLVERAARAADLDARTLQRLENIRVAAERGAALTQQLLAFSRRQRLATRVIDLNETVARMRPLFEGAIGNAITVDLGLEDGLWPALVDPTQIELVILNLAINARDAMAVGGTVTIRTANVVRPEPTRPEHPPAGEHVMVAVADTGTGMSPDVLNRVFEPFFTTKPVGKGSGLGLAQVFGFAKQSGGGVLIESREGEGTDVCVFLPRAEAAPAPAPRPGDAAADADLSRTVVLVVDDDDAVRGVTADMIAGMGATVAEASSGDAALAVLRGRSDVDLILADFAMPGMNGAELARRAAELRPDVPLLMLTGYADLSAIADVPADAVVQKPVTAEALRERVVGALAKTRELVG</sequence>
<dbReference type="PROSITE" id="PS50113">
    <property type="entry name" value="PAC"/>
    <property type="match status" value="3"/>
</dbReference>
<dbReference type="InterPro" id="IPR035965">
    <property type="entry name" value="PAS-like_dom_sf"/>
</dbReference>
<dbReference type="SUPFAM" id="SSF55874">
    <property type="entry name" value="ATPase domain of HSP90 chaperone/DNA topoisomerase II/histidine kinase"/>
    <property type="match status" value="1"/>
</dbReference>
<keyword evidence="4" id="KW-0808">Transferase</keyword>
<dbReference type="InterPro" id="IPR001789">
    <property type="entry name" value="Sig_transdc_resp-reg_receiver"/>
</dbReference>
<dbReference type="Pfam" id="PF00072">
    <property type="entry name" value="Response_reg"/>
    <property type="match status" value="1"/>
</dbReference>
<evidence type="ECO:0000256" key="1">
    <source>
        <dbReference type="ARBA" id="ARBA00000085"/>
    </source>
</evidence>
<feature type="domain" description="PAC" evidence="12">
    <location>
        <begin position="121"/>
        <end position="175"/>
    </location>
</feature>
<dbReference type="InterPro" id="IPR003661">
    <property type="entry name" value="HisK_dim/P_dom"/>
</dbReference>
<dbReference type="InterPro" id="IPR036097">
    <property type="entry name" value="HisK_dim/P_sf"/>
</dbReference>
<keyword evidence="7" id="KW-0175">Coiled coil</keyword>
<dbReference type="SMART" id="SM00448">
    <property type="entry name" value="REC"/>
    <property type="match status" value="1"/>
</dbReference>
<evidence type="ECO:0000256" key="4">
    <source>
        <dbReference type="ARBA" id="ARBA00022679"/>
    </source>
</evidence>
<dbReference type="PROSITE" id="PS50110">
    <property type="entry name" value="RESPONSE_REGULATORY"/>
    <property type="match status" value="1"/>
</dbReference>
<comment type="catalytic activity">
    <reaction evidence="1">
        <text>ATP + protein L-histidine = ADP + protein N-phospho-L-histidine.</text>
        <dbReference type="EC" id="2.7.13.3"/>
    </reaction>
</comment>
<evidence type="ECO:0000256" key="8">
    <source>
        <dbReference type="SAM" id="MobiDB-lite"/>
    </source>
</evidence>
<dbReference type="GO" id="GO:0000155">
    <property type="term" value="F:phosphorelay sensor kinase activity"/>
    <property type="evidence" value="ECO:0007669"/>
    <property type="project" value="InterPro"/>
</dbReference>
<name>A0A2A2SGA9_9SPHN</name>
<dbReference type="InterPro" id="IPR003594">
    <property type="entry name" value="HATPase_dom"/>
</dbReference>
<dbReference type="PANTHER" id="PTHR43304">
    <property type="entry name" value="PHYTOCHROME-LIKE PROTEIN CPH1"/>
    <property type="match status" value="1"/>
</dbReference>
<dbReference type="SUPFAM" id="SSF52172">
    <property type="entry name" value="CheY-like"/>
    <property type="match status" value="1"/>
</dbReference>
<dbReference type="CDD" id="cd00082">
    <property type="entry name" value="HisKA"/>
    <property type="match status" value="1"/>
</dbReference>
<organism evidence="13 14">
    <name type="scientific">Sphingomonas lenta</name>
    <dbReference type="NCBI Taxonomy" id="1141887"/>
    <lineage>
        <taxon>Bacteria</taxon>
        <taxon>Pseudomonadati</taxon>
        <taxon>Pseudomonadota</taxon>
        <taxon>Alphaproteobacteria</taxon>
        <taxon>Sphingomonadales</taxon>
        <taxon>Sphingomonadaceae</taxon>
        <taxon>Sphingomonas</taxon>
    </lineage>
</organism>
<feature type="region of interest" description="Disordered" evidence="8">
    <location>
        <begin position="1"/>
        <end position="22"/>
    </location>
</feature>
<feature type="domain" description="Response regulatory" evidence="10">
    <location>
        <begin position="845"/>
        <end position="957"/>
    </location>
</feature>
<dbReference type="EC" id="2.7.13.3" evidence="2"/>
<evidence type="ECO:0000256" key="2">
    <source>
        <dbReference type="ARBA" id="ARBA00012438"/>
    </source>
</evidence>
<gene>
    <name evidence="13" type="ORF">CKY28_11830</name>
</gene>
<keyword evidence="14" id="KW-1185">Reference proteome</keyword>
<comment type="caution">
    <text evidence="13">The sequence shown here is derived from an EMBL/GenBank/DDBJ whole genome shotgun (WGS) entry which is preliminary data.</text>
</comment>
<feature type="domain" description="PAS" evidence="11">
    <location>
        <begin position="300"/>
        <end position="371"/>
    </location>
</feature>
<dbReference type="SMART" id="SM00091">
    <property type="entry name" value="PAS"/>
    <property type="match status" value="3"/>
</dbReference>
<dbReference type="PANTHER" id="PTHR43304:SF1">
    <property type="entry name" value="PAC DOMAIN-CONTAINING PROTEIN"/>
    <property type="match status" value="1"/>
</dbReference>
<dbReference type="EMBL" id="NSLI01000003">
    <property type="protein sequence ID" value="PAX08245.1"/>
    <property type="molecule type" value="Genomic_DNA"/>
</dbReference>
<dbReference type="SMART" id="SM00086">
    <property type="entry name" value="PAC"/>
    <property type="match status" value="3"/>
</dbReference>
<dbReference type="PROSITE" id="PS50112">
    <property type="entry name" value="PAS"/>
    <property type="match status" value="2"/>
</dbReference>
<reference evidence="14" key="1">
    <citation type="submission" date="2017-09" db="EMBL/GenBank/DDBJ databases">
        <authorList>
            <person name="Feng G."/>
            <person name="Zhu H."/>
        </authorList>
    </citation>
    <scope>NUCLEOTIDE SEQUENCE [LARGE SCALE GENOMIC DNA]</scope>
    <source>
        <strain evidence="14">1PNM-20</strain>
    </source>
</reference>
<evidence type="ECO:0000313" key="14">
    <source>
        <dbReference type="Proteomes" id="UP000218151"/>
    </source>
</evidence>
<dbReference type="SUPFAM" id="SSF47384">
    <property type="entry name" value="Homodimeric domain of signal transducing histidine kinase"/>
    <property type="match status" value="1"/>
</dbReference>
<dbReference type="Gene3D" id="3.30.565.10">
    <property type="entry name" value="Histidine kinase-like ATPase, C-terminal domain"/>
    <property type="match status" value="1"/>
</dbReference>
<dbReference type="SMART" id="SM00388">
    <property type="entry name" value="HisKA"/>
    <property type="match status" value="1"/>
</dbReference>
<dbReference type="InterPro" id="IPR005467">
    <property type="entry name" value="His_kinase_dom"/>
</dbReference>
<dbReference type="SMART" id="SM00387">
    <property type="entry name" value="HATPase_c"/>
    <property type="match status" value="1"/>
</dbReference>
<dbReference type="InterPro" id="IPR013656">
    <property type="entry name" value="PAS_4"/>
</dbReference>
<feature type="coiled-coil region" evidence="7">
    <location>
        <begin position="549"/>
        <end position="583"/>
    </location>
</feature>
<dbReference type="CDD" id="cd00130">
    <property type="entry name" value="PAS"/>
    <property type="match status" value="2"/>
</dbReference>
<feature type="domain" description="PAC" evidence="12">
    <location>
        <begin position="376"/>
        <end position="429"/>
    </location>
</feature>
<dbReference type="Pfam" id="PF08447">
    <property type="entry name" value="PAS_3"/>
    <property type="match status" value="2"/>
</dbReference>
<dbReference type="Pfam" id="PF00512">
    <property type="entry name" value="HisKA"/>
    <property type="match status" value="1"/>
</dbReference>
<dbReference type="InterPro" id="IPR011006">
    <property type="entry name" value="CheY-like_superfamily"/>
</dbReference>
<evidence type="ECO:0000256" key="3">
    <source>
        <dbReference type="ARBA" id="ARBA00022553"/>
    </source>
</evidence>
<dbReference type="Gene3D" id="3.40.50.2300">
    <property type="match status" value="1"/>
</dbReference>
<dbReference type="InterPro" id="IPR013655">
    <property type="entry name" value="PAS_fold_3"/>
</dbReference>
<dbReference type="RefSeq" id="WP_095998487.1">
    <property type="nucleotide sequence ID" value="NZ_NSLI01000003.1"/>
</dbReference>
<dbReference type="Gene3D" id="1.10.287.130">
    <property type="match status" value="1"/>
</dbReference>
<keyword evidence="3 6" id="KW-0597">Phosphoprotein</keyword>
<evidence type="ECO:0000259" key="12">
    <source>
        <dbReference type="PROSITE" id="PS50113"/>
    </source>
</evidence>
<dbReference type="Proteomes" id="UP000218151">
    <property type="component" value="Unassembled WGS sequence"/>
</dbReference>
<evidence type="ECO:0000259" key="9">
    <source>
        <dbReference type="PROSITE" id="PS50109"/>
    </source>
</evidence>
<dbReference type="InterPro" id="IPR036890">
    <property type="entry name" value="HATPase_C_sf"/>
</dbReference>
<feature type="domain" description="PAC" evidence="12">
    <location>
        <begin position="503"/>
        <end position="554"/>
    </location>
</feature>
<dbReference type="SUPFAM" id="SSF55785">
    <property type="entry name" value="PYP-like sensor domain (PAS domain)"/>
    <property type="match status" value="4"/>
</dbReference>
<dbReference type="Gene3D" id="2.10.70.100">
    <property type="match status" value="1"/>
</dbReference>
<dbReference type="PRINTS" id="PR00344">
    <property type="entry name" value="BCTRLSENSOR"/>
</dbReference>
<keyword evidence="5" id="KW-0418">Kinase</keyword>
<evidence type="ECO:0000313" key="13">
    <source>
        <dbReference type="EMBL" id="PAX08245.1"/>
    </source>
</evidence>
<dbReference type="PROSITE" id="PS50109">
    <property type="entry name" value="HIS_KIN"/>
    <property type="match status" value="1"/>
</dbReference>
<dbReference type="InterPro" id="IPR000700">
    <property type="entry name" value="PAS-assoc_C"/>
</dbReference>
<evidence type="ECO:0000259" key="11">
    <source>
        <dbReference type="PROSITE" id="PS50112"/>
    </source>
</evidence>
<evidence type="ECO:0000259" key="10">
    <source>
        <dbReference type="PROSITE" id="PS50110"/>
    </source>
</evidence>
<dbReference type="InterPro" id="IPR004358">
    <property type="entry name" value="Sig_transdc_His_kin-like_C"/>
</dbReference>
<dbReference type="Pfam" id="PF02518">
    <property type="entry name" value="HATPase_c"/>
    <property type="match status" value="1"/>
</dbReference>
<dbReference type="InterPro" id="IPR052162">
    <property type="entry name" value="Sensor_kinase/Photoreceptor"/>
</dbReference>
<dbReference type="OrthoDB" id="9796100at2"/>
<dbReference type="AlphaFoldDB" id="A0A2A2SGA9"/>
<feature type="domain" description="PAS" evidence="11">
    <location>
        <begin position="430"/>
        <end position="487"/>
    </location>
</feature>
<dbReference type="InterPro" id="IPR001610">
    <property type="entry name" value="PAC"/>
</dbReference>
<feature type="domain" description="Histidine kinase" evidence="9">
    <location>
        <begin position="599"/>
        <end position="823"/>
    </location>
</feature>
<dbReference type="InterPro" id="IPR000014">
    <property type="entry name" value="PAS"/>
</dbReference>
<dbReference type="NCBIfam" id="TIGR00229">
    <property type="entry name" value="sensory_box"/>
    <property type="match status" value="3"/>
</dbReference>
<proteinExistence type="predicted"/>
<evidence type="ECO:0000256" key="7">
    <source>
        <dbReference type="SAM" id="Coils"/>
    </source>
</evidence>
<feature type="modified residue" description="4-aspartylphosphate" evidence="6">
    <location>
        <position position="895"/>
    </location>
</feature>
<evidence type="ECO:0000256" key="6">
    <source>
        <dbReference type="PROSITE-ProRule" id="PRU00169"/>
    </source>
</evidence>
<evidence type="ECO:0000256" key="5">
    <source>
        <dbReference type="ARBA" id="ARBA00022777"/>
    </source>
</evidence>
<protein>
    <recommendedName>
        <fullName evidence="2">histidine kinase</fullName>
        <ecNumber evidence="2">2.7.13.3</ecNumber>
    </recommendedName>
</protein>
<dbReference type="Pfam" id="PF08448">
    <property type="entry name" value="PAS_4"/>
    <property type="match status" value="2"/>
</dbReference>
<dbReference type="Gene3D" id="3.30.450.20">
    <property type="entry name" value="PAS domain"/>
    <property type="match status" value="4"/>
</dbReference>